<organism evidence="1 2">
    <name type="scientific">Cannabis sativa</name>
    <name type="common">Hemp</name>
    <name type="synonym">Marijuana</name>
    <dbReference type="NCBI Taxonomy" id="3483"/>
    <lineage>
        <taxon>Eukaryota</taxon>
        <taxon>Viridiplantae</taxon>
        <taxon>Streptophyta</taxon>
        <taxon>Embryophyta</taxon>
        <taxon>Tracheophyta</taxon>
        <taxon>Spermatophyta</taxon>
        <taxon>Magnoliopsida</taxon>
        <taxon>eudicotyledons</taxon>
        <taxon>Gunneridae</taxon>
        <taxon>Pentapetalae</taxon>
        <taxon>rosids</taxon>
        <taxon>fabids</taxon>
        <taxon>Rosales</taxon>
        <taxon>Cannabaceae</taxon>
        <taxon>Cannabis</taxon>
    </lineage>
</organism>
<reference evidence="1" key="1">
    <citation type="submission" date="2018-11" db="EMBL/GenBank/DDBJ databases">
        <authorList>
            <person name="Grassa J C."/>
        </authorList>
    </citation>
    <scope>NUCLEOTIDE SEQUENCE [LARGE SCALE GENOMIC DNA]</scope>
</reference>
<dbReference type="AlphaFoldDB" id="A0A803Q548"/>
<proteinExistence type="predicted"/>
<name>A0A803Q548_CANSA</name>
<dbReference type="Gramene" id="evm.model.07.456">
    <property type="protein sequence ID" value="cds.evm.model.07.456"/>
    <property type="gene ID" value="evm.TU.07.456"/>
</dbReference>
<dbReference type="Proteomes" id="UP000596661">
    <property type="component" value="Chromosome 7"/>
</dbReference>
<accession>A0A803Q548</accession>
<sequence>MFRCCVLAVCSALIRSIYGFYWGFRRSCMTETLLYLGRNDVLNELAWVAMEELQGVVNRELRMVGSVRSPPREQR</sequence>
<evidence type="ECO:0000313" key="2">
    <source>
        <dbReference type="Proteomes" id="UP000596661"/>
    </source>
</evidence>
<evidence type="ECO:0000313" key="1">
    <source>
        <dbReference type="EnsemblPlants" id="cds.evm.model.07.456"/>
    </source>
</evidence>
<dbReference type="EMBL" id="UZAU01000635">
    <property type="status" value="NOT_ANNOTATED_CDS"/>
    <property type="molecule type" value="Genomic_DNA"/>
</dbReference>
<dbReference type="EnsemblPlants" id="evm.model.07.456">
    <property type="protein sequence ID" value="cds.evm.model.07.456"/>
    <property type="gene ID" value="evm.TU.07.456"/>
</dbReference>
<reference evidence="1" key="2">
    <citation type="submission" date="2021-03" db="UniProtKB">
        <authorList>
            <consortium name="EnsemblPlants"/>
        </authorList>
    </citation>
    <scope>IDENTIFICATION</scope>
</reference>
<keyword evidence="2" id="KW-1185">Reference proteome</keyword>
<protein>
    <submittedName>
        <fullName evidence="1">Uncharacterized protein</fullName>
    </submittedName>
</protein>